<keyword evidence="2 4" id="KW-0418">Kinase</keyword>
<sequence length="313" mass="31882">MRPARLLLVGSVLADVRMAVPSLPERGGDRLATRTDVQTGGGFNVLVAAVRNGLPAALAGRHGVGPFGARVRQDLDAAGIPVLLDPDPDTDTGFSLTLIEPDGERTFVTSPGAESMLTGARLAGVSARPDDAVYVSGYELCYPDSGPAIAGWLDGLPEEALLVFDPGPVADEIPADLLAAVLARTGLLTLNRRETALLAGAGDPAGAVRALAARLPARARIVLRRGSRASVAAEADRPDRLVRVPVPAVVALDTTGAGDAHTGVLVAALGAGYDWPEALRRAGVGAAISVTRYGSATAPTAADIDAFEVAAGN</sequence>
<feature type="domain" description="Carbohydrate kinase PfkB" evidence="3">
    <location>
        <begin position="5"/>
        <end position="298"/>
    </location>
</feature>
<name>A0ABP9S268_9ACTN</name>
<gene>
    <name evidence="4" type="ORF">GCM10023322_43100</name>
</gene>
<dbReference type="Proteomes" id="UP001501570">
    <property type="component" value="Unassembled WGS sequence"/>
</dbReference>
<dbReference type="Pfam" id="PF00294">
    <property type="entry name" value="PfkB"/>
    <property type="match status" value="1"/>
</dbReference>
<evidence type="ECO:0000256" key="1">
    <source>
        <dbReference type="ARBA" id="ARBA00022679"/>
    </source>
</evidence>
<evidence type="ECO:0000259" key="3">
    <source>
        <dbReference type="Pfam" id="PF00294"/>
    </source>
</evidence>
<proteinExistence type="predicted"/>
<evidence type="ECO:0000313" key="4">
    <source>
        <dbReference type="EMBL" id="GAA5189738.1"/>
    </source>
</evidence>
<dbReference type="Gene3D" id="3.40.1190.20">
    <property type="match status" value="1"/>
</dbReference>
<dbReference type="PANTHER" id="PTHR10584:SF166">
    <property type="entry name" value="RIBOKINASE"/>
    <property type="match status" value="1"/>
</dbReference>
<protein>
    <submittedName>
        <fullName evidence="4">Carbohydrate kinase family protein</fullName>
    </submittedName>
</protein>
<keyword evidence="5" id="KW-1185">Reference proteome</keyword>
<organism evidence="4 5">
    <name type="scientific">Rugosimonospora acidiphila</name>
    <dbReference type="NCBI Taxonomy" id="556531"/>
    <lineage>
        <taxon>Bacteria</taxon>
        <taxon>Bacillati</taxon>
        <taxon>Actinomycetota</taxon>
        <taxon>Actinomycetes</taxon>
        <taxon>Micromonosporales</taxon>
        <taxon>Micromonosporaceae</taxon>
        <taxon>Rugosimonospora</taxon>
    </lineage>
</organism>
<keyword evidence="1" id="KW-0808">Transferase</keyword>
<dbReference type="PANTHER" id="PTHR10584">
    <property type="entry name" value="SUGAR KINASE"/>
    <property type="match status" value="1"/>
</dbReference>
<evidence type="ECO:0000256" key="2">
    <source>
        <dbReference type="ARBA" id="ARBA00022777"/>
    </source>
</evidence>
<dbReference type="EMBL" id="BAABJQ010000013">
    <property type="protein sequence ID" value="GAA5189738.1"/>
    <property type="molecule type" value="Genomic_DNA"/>
</dbReference>
<accession>A0ABP9S268</accession>
<evidence type="ECO:0000313" key="5">
    <source>
        <dbReference type="Proteomes" id="UP001501570"/>
    </source>
</evidence>
<dbReference type="GO" id="GO:0016301">
    <property type="term" value="F:kinase activity"/>
    <property type="evidence" value="ECO:0007669"/>
    <property type="project" value="UniProtKB-KW"/>
</dbReference>
<dbReference type="SUPFAM" id="SSF53613">
    <property type="entry name" value="Ribokinase-like"/>
    <property type="match status" value="1"/>
</dbReference>
<dbReference type="RefSeq" id="WP_345632180.1">
    <property type="nucleotide sequence ID" value="NZ_BAABJQ010000013.1"/>
</dbReference>
<dbReference type="InterPro" id="IPR011611">
    <property type="entry name" value="PfkB_dom"/>
</dbReference>
<comment type="caution">
    <text evidence="4">The sequence shown here is derived from an EMBL/GenBank/DDBJ whole genome shotgun (WGS) entry which is preliminary data.</text>
</comment>
<dbReference type="InterPro" id="IPR029056">
    <property type="entry name" value="Ribokinase-like"/>
</dbReference>
<reference evidence="5" key="1">
    <citation type="journal article" date="2019" name="Int. J. Syst. Evol. Microbiol.">
        <title>The Global Catalogue of Microorganisms (GCM) 10K type strain sequencing project: providing services to taxonomists for standard genome sequencing and annotation.</title>
        <authorList>
            <consortium name="The Broad Institute Genomics Platform"/>
            <consortium name="The Broad Institute Genome Sequencing Center for Infectious Disease"/>
            <person name="Wu L."/>
            <person name="Ma J."/>
        </authorList>
    </citation>
    <scope>NUCLEOTIDE SEQUENCE [LARGE SCALE GENOMIC DNA]</scope>
    <source>
        <strain evidence="5">JCM 18304</strain>
    </source>
</reference>